<dbReference type="SMART" id="SM00530">
    <property type="entry name" value="HTH_XRE"/>
    <property type="match status" value="1"/>
</dbReference>
<dbReference type="Proteomes" id="UP000001596">
    <property type="component" value="Chromosome 2"/>
</dbReference>
<dbReference type="STRING" id="311402.Avi_6164"/>
<protein>
    <recommendedName>
        <fullName evidence="2">HTH cro/C1-type domain-containing protein</fullName>
    </recommendedName>
</protein>
<proteinExistence type="predicted"/>
<dbReference type="EMBL" id="CP000634">
    <property type="protein sequence ID" value="ACM39157.1"/>
    <property type="molecule type" value="Genomic_DNA"/>
</dbReference>
<dbReference type="HOGENOM" id="CLU_1912628_0_0_5"/>
<evidence type="ECO:0000259" key="2">
    <source>
        <dbReference type="PROSITE" id="PS50943"/>
    </source>
</evidence>
<dbReference type="CDD" id="cd00093">
    <property type="entry name" value="HTH_XRE"/>
    <property type="match status" value="1"/>
</dbReference>
<dbReference type="AlphaFoldDB" id="B9K2Q9"/>
<dbReference type="RefSeq" id="WP_012654399.1">
    <property type="nucleotide sequence ID" value="NC_011988.1"/>
</dbReference>
<dbReference type="InterPro" id="IPR010982">
    <property type="entry name" value="Lambda_DNA-bd_dom_sf"/>
</dbReference>
<evidence type="ECO:0000313" key="4">
    <source>
        <dbReference type="Proteomes" id="UP000001596"/>
    </source>
</evidence>
<evidence type="ECO:0000313" key="3">
    <source>
        <dbReference type="EMBL" id="ACM39157.1"/>
    </source>
</evidence>
<keyword evidence="4" id="KW-1185">Reference proteome</keyword>
<name>B9K2Q9_ALLAM</name>
<accession>B9K2Q9</accession>
<dbReference type="PROSITE" id="PS50943">
    <property type="entry name" value="HTH_CROC1"/>
    <property type="match status" value="1"/>
</dbReference>
<dbReference type="SUPFAM" id="SSF47413">
    <property type="entry name" value="lambda repressor-like DNA-binding domains"/>
    <property type="match status" value="1"/>
</dbReference>
<gene>
    <name evidence="3" type="ordered locus">Avi_6164</name>
</gene>
<feature type="region of interest" description="Disordered" evidence="1">
    <location>
        <begin position="113"/>
        <end position="132"/>
    </location>
</feature>
<dbReference type="KEGG" id="avi:Avi_6164"/>
<dbReference type="GO" id="GO:0003677">
    <property type="term" value="F:DNA binding"/>
    <property type="evidence" value="ECO:0007669"/>
    <property type="project" value="InterPro"/>
</dbReference>
<sequence length="132" mass="14775">MHTYLSEWRRFRRLGQKQLAAKAGISLQHLSNVELGRKAFNSVTLEKLADALSCTTTELVAVNPVTYGGMKLSRIVRGNDPEHLEEIAAIFSSLARLVRTHPERVQEAVRVAQQLSDHSHMRRKGGTQDSQA</sequence>
<dbReference type="InterPro" id="IPR001387">
    <property type="entry name" value="Cro/C1-type_HTH"/>
</dbReference>
<evidence type="ECO:0000256" key="1">
    <source>
        <dbReference type="SAM" id="MobiDB-lite"/>
    </source>
</evidence>
<organism evidence="3 4">
    <name type="scientific">Allorhizobium ampelinum (strain ATCC BAA-846 / DSM 112012 / S4)</name>
    <name type="common">Agrobacterium vitis (strain S4)</name>
    <dbReference type="NCBI Taxonomy" id="311402"/>
    <lineage>
        <taxon>Bacteria</taxon>
        <taxon>Pseudomonadati</taxon>
        <taxon>Pseudomonadota</taxon>
        <taxon>Alphaproteobacteria</taxon>
        <taxon>Hyphomicrobiales</taxon>
        <taxon>Rhizobiaceae</taxon>
        <taxon>Rhizobium/Agrobacterium group</taxon>
        <taxon>Allorhizobium</taxon>
        <taxon>Allorhizobium ampelinum</taxon>
    </lineage>
</organism>
<reference evidence="3 4" key="1">
    <citation type="journal article" date="2009" name="J. Bacteriol.">
        <title>Genome sequences of three Agrobacterium biovars help elucidate the evolution of multichromosome genomes in bacteria.</title>
        <authorList>
            <person name="Slater S.C."/>
            <person name="Goldman B.S."/>
            <person name="Goodner B."/>
            <person name="Setubal J.C."/>
            <person name="Farrand S.K."/>
            <person name="Nester E.W."/>
            <person name="Burr T.J."/>
            <person name="Banta L."/>
            <person name="Dickerman A.W."/>
            <person name="Paulsen I."/>
            <person name="Otten L."/>
            <person name="Suen G."/>
            <person name="Welch R."/>
            <person name="Almeida N.F."/>
            <person name="Arnold F."/>
            <person name="Burton O.T."/>
            <person name="Du Z."/>
            <person name="Ewing A."/>
            <person name="Godsy E."/>
            <person name="Heisel S."/>
            <person name="Houmiel K.L."/>
            <person name="Jhaveri J."/>
            <person name="Lu J."/>
            <person name="Miller N.M."/>
            <person name="Norton S."/>
            <person name="Chen Q."/>
            <person name="Phoolcharoen W."/>
            <person name="Ohlin V."/>
            <person name="Ondrusek D."/>
            <person name="Pride N."/>
            <person name="Stricklin S.L."/>
            <person name="Sun J."/>
            <person name="Wheeler C."/>
            <person name="Wilson L."/>
            <person name="Zhu H."/>
            <person name="Wood D.W."/>
        </authorList>
    </citation>
    <scope>NUCLEOTIDE SEQUENCE [LARGE SCALE GENOMIC DNA]</scope>
    <source>
        <strain evidence="4">S4 / ATCC BAA-846</strain>
    </source>
</reference>
<dbReference type="Pfam" id="PF01381">
    <property type="entry name" value="HTH_3"/>
    <property type="match status" value="1"/>
</dbReference>
<feature type="domain" description="HTH cro/C1-type" evidence="2">
    <location>
        <begin position="5"/>
        <end position="59"/>
    </location>
</feature>
<dbReference type="Gene3D" id="1.10.260.40">
    <property type="entry name" value="lambda repressor-like DNA-binding domains"/>
    <property type="match status" value="1"/>
</dbReference>